<proteinExistence type="predicted"/>
<dbReference type="EMBL" id="SGPM01000011">
    <property type="protein sequence ID" value="THH33047.1"/>
    <property type="molecule type" value="Genomic_DNA"/>
</dbReference>
<evidence type="ECO:0000313" key="2">
    <source>
        <dbReference type="EMBL" id="THH33047.1"/>
    </source>
</evidence>
<accession>A0A4S4N4L2</accession>
<gene>
    <name evidence="2" type="ORF">EUX98_g1127</name>
</gene>
<evidence type="ECO:0000256" key="1">
    <source>
        <dbReference type="SAM" id="MobiDB-lite"/>
    </source>
</evidence>
<keyword evidence="3" id="KW-1185">Reference proteome</keyword>
<evidence type="ECO:0000313" key="3">
    <source>
        <dbReference type="Proteomes" id="UP000308730"/>
    </source>
</evidence>
<name>A0A4S4N4L2_9APHY</name>
<comment type="caution">
    <text evidence="2">The sequence shown here is derived from an EMBL/GenBank/DDBJ whole genome shotgun (WGS) entry which is preliminary data.</text>
</comment>
<dbReference type="Proteomes" id="UP000308730">
    <property type="component" value="Unassembled WGS sequence"/>
</dbReference>
<reference evidence="2 3" key="1">
    <citation type="submission" date="2019-02" db="EMBL/GenBank/DDBJ databases">
        <title>Genome sequencing of the rare red list fungi Antrodiella citrinella (Flaviporus citrinellus).</title>
        <authorList>
            <person name="Buettner E."/>
            <person name="Kellner H."/>
        </authorList>
    </citation>
    <scope>NUCLEOTIDE SEQUENCE [LARGE SCALE GENOMIC DNA]</scope>
    <source>
        <strain evidence="2 3">DSM 108506</strain>
    </source>
</reference>
<dbReference type="AlphaFoldDB" id="A0A4S4N4L2"/>
<feature type="region of interest" description="Disordered" evidence="1">
    <location>
        <begin position="162"/>
        <end position="188"/>
    </location>
</feature>
<organism evidence="2 3">
    <name type="scientific">Antrodiella citrinella</name>
    <dbReference type="NCBI Taxonomy" id="2447956"/>
    <lineage>
        <taxon>Eukaryota</taxon>
        <taxon>Fungi</taxon>
        <taxon>Dikarya</taxon>
        <taxon>Basidiomycota</taxon>
        <taxon>Agaricomycotina</taxon>
        <taxon>Agaricomycetes</taxon>
        <taxon>Polyporales</taxon>
        <taxon>Steccherinaceae</taxon>
        <taxon>Antrodiella</taxon>
    </lineage>
</organism>
<protein>
    <submittedName>
        <fullName evidence="2">Uncharacterized protein</fullName>
    </submittedName>
</protein>
<sequence length="188" mass="21004">MMKLSSRQLRTSPMNSLRISDELVEMAELLAQVLSGARQNLRTLGLYYLQTFILAHDTFLPAFKSLEAFQVAELTNITPEALQYLTMLRCPIVDLSIMVYREDNTNNSNTEIMNLLANFRQTLQVLRVCDSKPVNVDCAPYPFVNTLALTTPNFLSVKSYRSGPNVPEVGTPGVERTAVARESNSPAD</sequence>